<proteinExistence type="predicted"/>
<name>A0ABV0XVF1_9TELE</name>
<accession>A0ABV0XVF1</accession>
<evidence type="ECO:0000256" key="1">
    <source>
        <dbReference type="SAM" id="MobiDB-lite"/>
    </source>
</evidence>
<reference evidence="2 3" key="1">
    <citation type="submission" date="2021-06" db="EMBL/GenBank/DDBJ databases">
        <authorList>
            <person name="Palmer J.M."/>
        </authorList>
    </citation>
    <scope>NUCLEOTIDE SEQUENCE [LARGE SCALE GENOMIC DNA]</scope>
    <source>
        <strain evidence="2 3">AS_MEX2019</strain>
        <tissue evidence="2">Muscle</tissue>
    </source>
</reference>
<dbReference type="EMBL" id="JAHRIP010013493">
    <property type="protein sequence ID" value="MEQ2285464.1"/>
    <property type="molecule type" value="Genomic_DNA"/>
</dbReference>
<protein>
    <submittedName>
        <fullName evidence="2">Uncharacterized protein</fullName>
    </submittedName>
</protein>
<organism evidence="2 3">
    <name type="scientific">Ameca splendens</name>
    <dbReference type="NCBI Taxonomy" id="208324"/>
    <lineage>
        <taxon>Eukaryota</taxon>
        <taxon>Metazoa</taxon>
        <taxon>Chordata</taxon>
        <taxon>Craniata</taxon>
        <taxon>Vertebrata</taxon>
        <taxon>Euteleostomi</taxon>
        <taxon>Actinopterygii</taxon>
        <taxon>Neopterygii</taxon>
        <taxon>Teleostei</taxon>
        <taxon>Neoteleostei</taxon>
        <taxon>Acanthomorphata</taxon>
        <taxon>Ovalentaria</taxon>
        <taxon>Atherinomorphae</taxon>
        <taxon>Cyprinodontiformes</taxon>
        <taxon>Goodeidae</taxon>
        <taxon>Ameca</taxon>
    </lineage>
</organism>
<evidence type="ECO:0000313" key="2">
    <source>
        <dbReference type="EMBL" id="MEQ2285464.1"/>
    </source>
</evidence>
<evidence type="ECO:0000313" key="3">
    <source>
        <dbReference type="Proteomes" id="UP001469553"/>
    </source>
</evidence>
<gene>
    <name evidence="2" type="ORF">AMECASPLE_032055</name>
</gene>
<dbReference type="Proteomes" id="UP001469553">
    <property type="component" value="Unassembled WGS sequence"/>
</dbReference>
<keyword evidence="3" id="KW-1185">Reference proteome</keyword>
<comment type="caution">
    <text evidence="2">The sequence shown here is derived from an EMBL/GenBank/DDBJ whole genome shotgun (WGS) entry which is preliminary data.</text>
</comment>
<feature type="region of interest" description="Disordered" evidence="1">
    <location>
        <begin position="1"/>
        <end position="24"/>
    </location>
</feature>
<feature type="compositionally biased region" description="Basic and acidic residues" evidence="1">
    <location>
        <begin position="1"/>
        <end position="19"/>
    </location>
</feature>
<sequence>MITRNEKAEHREKGPEHQQGKWSLQGKQGSLLRFMLVLIGLDELQLQENTYQPHPAVREGEKKHIHTPTFTKLCRYDDVLHD</sequence>